<reference evidence="1 2" key="1">
    <citation type="journal article" date="2022" name="Hortic Res">
        <title>A haplotype resolved chromosomal level avocado genome allows analysis of novel avocado genes.</title>
        <authorList>
            <person name="Nath O."/>
            <person name="Fletcher S.J."/>
            <person name="Hayward A."/>
            <person name="Shaw L.M."/>
            <person name="Masouleh A.K."/>
            <person name="Furtado A."/>
            <person name="Henry R.J."/>
            <person name="Mitter N."/>
        </authorList>
    </citation>
    <scope>NUCLEOTIDE SEQUENCE [LARGE SCALE GENOMIC DNA]</scope>
    <source>
        <strain evidence="2">cv. Hass</strain>
    </source>
</reference>
<comment type="caution">
    <text evidence="1">The sequence shown here is derived from an EMBL/GenBank/DDBJ whole genome shotgun (WGS) entry which is preliminary data.</text>
</comment>
<accession>A0ACC2MZK5</accession>
<evidence type="ECO:0000313" key="2">
    <source>
        <dbReference type="Proteomes" id="UP001234297"/>
    </source>
</evidence>
<dbReference type="Proteomes" id="UP001234297">
    <property type="component" value="Chromosome 1"/>
</dbReference>
<name>A0ACC2MZK5_PERAE</name>
<gene>
    <name evidence="1" type="ORF">MRB53_004092</name>
</gene>
<dbReference type="EMBL" id="CM056809">
    <property type="protein sequence ID" value="KAJ8651069.1"/>
    <property type="molecule type" value="Genomic_DNA"/>
</dbReference>
<proteinExistence type="predicted"/>
<sequence>MLLECTDKNYETVFNLFNPFLNKCINHIQNHIQLPKTEEVVRYRNCLFFSTPSYPNRVLLVTKSDNSFLLYRQTLNDSDHYEWENDGYNYKWEGTVVSNVIICKGKSYAVEEDWSLAVIIDPLFPTSVTSVRMGKTKLPALAVQDESHVMVEFCGEILSLMVRESPSGFQVDIFRADTIRMEWLKVLKLGDLTMFLSQISPVSICALSVLAPEMVTERNSIYYAPSETHWTRGLHQKFVNNYVYHEIELGRNGTLMVSDSTITSLVMHGSHHVNLFVTRTALYMWIVFG</sequence>
<keyword evidence="2" id="KW-1185">Reference proteome</keyword>
<evidence type="ECO:0000313" key="1">
    <source>
        <dbReference type="EMBL" id="KAJ8651069.1"/>
    </source>
</evidence>
<organism evidence="1 2">
    <name type="scientific">Persea americana</name>
    <name type="common">Avocado</name>
    <dbReference type="NCBI Taxonomy" id="3435"/>
    <lineage>
        <taxon>Eukaryota</taxon>
        <taxon>Viridiplantae</taxon>
        <taxon>Streptophyta</taxon>
        <taxon>Embryophyta</taxon>
        <taxon>Tracheophyta</taxon>
        <taxon>Spermatophyta</taxon>
        <taxon>Magnoliopsida</taxon>
        <taxon>Magnoliidae</taxon>
        <taxon>Laurales</taxon>
        <taxon>Lauraceae</taxon>
        <taxon>Persea</taxon>
    </lineage>
</organism>
<protein>
    <submittedName>
        <fullName evidence="1">Uncharacterized protein</fullName>
    </submittedName>
</protein>